<evidence type="ECO:0000313" key="3">
    <source>
        <dbReference type="EMBL" id="WRT63586.1"/>
    </source>
</evidence>
<evidence type="ECO:0000313" key="4">
    <source>
        <dbReference type="Proteomes" id="UP001329825"/>
    </source>
</evidence>
<dbReference type="PANTHER" id="PTHR13622:SF8">
    <property type="entry name" value="THIAMIN PYROPHOSPHOKINASE 1"/>
    <property type="match status" value="1"/>
</dbReference>
<dbReference type="Gene3D" id="3.90.79.10">
    <property type="entry name" value="Nucleoside Triphosphate Pyrophosphohydrolase"/>
    <property type="match status" value="1"/>
</dbReference>
<feature type="compositionally biased region" description="Basic and acidic residues" evidence="1">
    <location>
        <begin position="104"/>
        <end position="132"/>
    </location>
</feature>
<protein>
    <recommendedName>
        <fullName evidence="2">Nudix hydrolase domain-containing protein</fullName>
    </recommendedName>
</protein>
<organism evidence="3 4">
    <name type="scientific">Kwoniella shivajii</name>
    <dbReference type="NCBI Taxonomy" id="564305"/>
    <lineage>
        <taxon>Eukaryota</taxon>
        <taxon>Fungi</taxon>
        <taxon>Dikarya</taxon>
        <taxon>Basidiomycota</taxon>
        <taxon>Agaricomycotina</taxon>
        <taxon>Tremellomycetes</taxon>
        <taxon>Tremellales</taxon>
        <taxon>Cryptococcaceae</taxon>
        <taxon>Kwoniella</taxon>
    </lineage>
</organism>
<dbReference type="Proteomes" id="UP001329825">
    <property type="component" value="Chromosome 1"/>
</dbReference>
<dbReference type="Pfam" id="PF00293">
    <property type="entry name" value="NUDIX"/>
    <property type="match status" value="1"/>
</dbReference>
<gene>
    <name evidence="3" type="ORF">IL334_000509</name>
</gene>
<evidence type="ECO:0000259" key="2">
    <source>
        <dbReference type="PROSITE" id="PS51462"/>
    </source>
</evidence>
<feature type="domain" description="Nudix hydrolase" evidence="2">
    <location>
        <begin position="227"/>
        <end position="374"/>
    </location>
</feature>
<accession>A0ABZ1CPL8</accession>
<dbReference type="RefSeq" id="XP_062788326.1">
    <property type="nucleotide sequence ID" value="XM_062932275.1"/>
</dbReference>
<dbReference type="PANTHER" id="PTHR13622">
    <property type="entry name" value="THIAMIN PYROPHOSPHOKINASE"/>
    <property type="match status" value="1"/>
</dbReference>
<reference evidence="3 4" key="1">
    <citation type="submission" date="2024-01" db="EMBL/GenBank/DDBJ databases">
        <title>Comparative genomics of Cryptococcus and Kwoniella reveals pathogenesis evolution and contrasting modes of karyotype evolution via chromosome fusion or intercentromeric recombination.</title>
        <authorList>
            <person name="Coelho M.A."/>
            <person name="David-Palma M."/>
            <person name="Shea T."/>
            <person name="Bowers K."/>
            <person name="McGinley-Smith S."/>
            <person name="Mohammad A.W."/>
            <person name="Gnirke A."/>
            <person name="Yurkov A.M."/>
            <person name="Nowrousian M."/>
            <person name="Sun S."/>
            <person name="Cuomo C.A."/>
            <person name="Heitman J."/>
        </authorList>
    </citation>
    <scope>NUCLEOTIDE SEQUENCE [LARGE SCALE GENOMIC DNA]</scope>
    <source>
        <strain evidence="3">CBS 11374</strain>
    </source>
</reference>
<name>A0ABZ1CPL8_9TREE</name>
<dbReference type="PROSITE" id="PS51462">
    <property type="entry name" value="NUDIX"/>
    <property type="match status" value="1"/>
</dbReference>
<evidence type="ECO:0000256" key="1">
    <source>
        <dbReference type="SAM" id="MobiDB-lite"/>
    </source>
</evidence>
<dbReference type="InterPro" id="IPR015797">
    <property type="entry name" value="NUDIX_hydrolase-like_dom_sf"/>
</dbReference>
<dbReference type="GeneID" id="87952640"/>
<dbReference type="EMBL" id="CP141881">
    <property type="protein sequence ID" value="WRT63586.1"/>
    <property type="molecule type" value="Genomic_DNA"/>
</dbReference>
<dbReference type="InterPro" id="IPR000086">
    <property type="entry name" value="NUDIX_hydrolase_dom"/>
</dbReference>
<sequence length="410" mass="46196">MSNEVSLLKIIKSADNFPSYSTPYPQQHPLTGKRLVPFYLTFKDFQHRIPPIGVFPTSLLKELRSEKGLQFYSILQKIGQGKGGHHKNPSSASSKTDQGTKNVSEPKREHEEVHTKEDKGKNENEKSKVEKKGHNKDDYKVIVLAVFFSDDTNSRGKDGRTEVMIRIVNKWREEGKFPDAMKLWMDELFAIYASPHSTLWKDDEAARNPFGNVAFEIERAATPIFGFTALGVHMTAFEGQGDDTKIWAPRRSANRIRSPLKYDSSVAGGIPAGMTPLQALIKECEEEAGWFEVLVRKYVKSAGMISLFEITRSGDLAPDIDYVYDLPLPSRESKDYVLPSPNDEEVDSFELLTIPEVFAALRNQEFKPTSAVATIDFLIRHGFITPENEPDYSEIVKRCHRRSGIAGPGI</sequence>
<feature type="compositionally biased region" description="Polar residues" evidence="1">
    <location>
        <begin position="89"/>
        <end position="103"/>
    </location>
</feature>
<proteinExistence type="predicted"/>
<keyword evidence="4" id="KW-1185">Reference proteome</keyword>
<dbReference type="CDD" id="cd03676">
    <property type="entry name" value="NUDIX_Tnr3_like"/>
    <property type="match status" value="1"/>
</dbReference>
<feature type="region of interest" description="Disordered" evidence="1">
    <location>
        <begin position="80"/>
        <end position="132"/>
    </location>
</feature>
<dbReference type="SUPFAM" id="SSF55811">
    <property type="entry name" value="Nudix"/>
    <property type="match status" value="1"/>
</dbReference>